<keyword evidence="4" id="KW-1185">Reference proteome</keyword>
<dbReference type="KEGG" id="pgri:PgNI_09353"/>
<dbReference type="InterPro" id="IPR024555">
    <property type="entry name" value="PX-associated"/>
</dbReference>
<dbReference type="PANTHER" id="PTHR47185">
    <property type="entry name" value="PX DOMAIN-CONTAINING PROTEIN YPR097W"/>
    <property type="match status" value="1"/>
</dbReference>
<feature type="domain" description="PX-associated" evidence="3">
    <location>
        <begin position="6"/>
        <end position="131"/>
    </location>
</feature>
<dbReference type="Proteomes" id="UP000515153">
    <property type="component" value="Unplaced"/>
</dbReference>
<dbReference type="RefSeq" id="XP_030977468.1">
    <property type="nucleotide sequence ID" value="XM_031129337.1"/>
</dbReference>
<evidence type="ECO:0000259" key="3">
    <source>
        <dbReference type="Pfam" id="PF12828"/>
    </source>
</evidence>
<feature type="region of interest" description="Disordered" evidence="1">
    <location>
        <begin position="603"/>
        <end position="625"/>
    </location>
</feature>
<dbReference type="GO" id="GO:0035091">
    <property type="term" value="F:phosphatidylinositol binding"/>
    <property type="evidence" value="ECO:0007669"/>
    <property type="project" value="TreeGrafter"/>
</dbReference>
<evidence type="ECO:0008006" key="6">
    <source>
        <dbReference type="Google" id="ProtNLM"/>
    </source>
</evidence>
<dbReference type="InterPro" id="IPR024554">
    <property type="entry name" value="LEC1-like_C"/>
</dbReference>
<dbReference type="Pfam" id="PF12828">
    <property type="entry name" value="PXB"/>
    <property type="match status" value="1"/>
</dbReference>
<feature type="domain" description="PX" evidence="2">
    <location>
        <begin position="190"/>
        <end position="377"/>
    </location>
</feature>
<name>A0A6P8ARC8_PYRGI</name>
<reference evidence="5" key="2">
    <citation type="submission" date="2019-10" db="EMBL/GenBank/DDBJ databases">
        <authorList>
            <consortium name="NCBI Genome Project"/>
        </authorList>
    </citation>
    <scope>NUCLEOTIDE SEQUENCE</scope>
    <source>
        <strain evidence="5">NI907</strain>
    </source>
</reference>
<evidence type="ECO:0000313" key="5">
    <source>
        <dbReference type="RefSeq" id="XP_030977468.1"/>
    </source>
</evidence>
<evidence type="ECO:0000313" key="4">
    <source>
        <dbReference type="Proteomes" id="UP000515153"/>
    </source>
</evidence>
<sequence>MSDTNAPLSAAELHALFDILTHYETYSEFVDLRYPDTPANIGYPFAKKAKDGSLVHVTKPAAPIIQQLLSTFVTEIFALRSLPKSFWSVQVQGLFENLAEANLSESYDKGALGTRKTLCTVFSSILELVARGQLGGVQRQIENTRSLKSNSYNLDSAQSLIKAWNDVVQDLVYGNLIDELFDHAKNVGGNLEEHSPAAEAAVHYIVLHLATVLHQVFVVSSEGPYILKLLDNMNKMLPWMMIKQTLRIGNAATMLNGLTKLLLSKLSIGSVSNWIGVTTDADDGMNLMQRIISMTLSWDCSDFRKTVDQVKKSKNGPTKEQLAAIDEHISLSRDEQDRVRGTSISEGKSIIIAILKSQHQSCSISDAEHTALLDYYSARLSIRDREEISRVMCRSKPDLMTQLFRDLMGAYEPMIREVHSKVPLHETIGDSEAFLGELIETAKGTKSQVATITDFVDLLMRNRSRLYRWLHIIGKECPGPAEEFRTWAHESIREFRRKSAFPRSHSAQGYTYGDINGGYGPESYCKGAAGDMSAALSAMFAALPRETRADVRNQIDAHAAYLEMIHGRSAVHMQNILDCMSARRSSSSLNALEVTGKLRNKISSKTSSGAASPAPVRLGSPENGAEAWEASGPGVFLVRWNDLLDETLVTPATPFGPPRVGKDVKWKTSMGKSGTGAKAKDKKLPKGIVEEFEGLSFDGGAVSEIEAPEVGAVLNAMGKEFWQLLSSRHHEAQSKAAPMTNFI</sequence>
<evidence type="ECO:0000256" key="1">
    <source>
        <dbReference type="SAM" id="MobiDB-lite"/>
    </source>
</evidence>
<accession>A0A6P8ARC8</accession>
<dbReference type="InterPro" id="IPR047168">
    <property type="entry name" value="LEC1-like"/>
</dbReference>
<organism evidence="4 5">
    <name type="scientific">Pyricularia grisea</name>
    <name type="common">Crabgrass-specific blast fungus</name>
    <name type="synonym">Magnaporthe grisea</name>
    <dbReference type="NCBI Taxonomy" id="148305"/>
    <lineage>
        <taxon>Eukaryota</taxon>
        <taxon>Fungi</taxon>
        <taxon>Dikarya</taxon>
        <taxon>Ascomycota</taxon>
        <taxon>Pezizomycotina</taxon>
        <taxon>Sordariomycetes</taxon>
        <taxon>Sordariomycetidae</taxon>
        <taxon>Magnaporthales</taxon>
        <taxon>Pyriculariaceae</taxon>
        <taxon>Pyricularia</taxon>
    </lineage>
</organism>
<reference evidence="5" key="3">
    <citation type="submission" date="2025-08" db="UniProtKB">
        <authorList>
            <consortium name="RefSeq"/>
        </authorList>
    </citation>
    <scope>IDENTIFICATION</scope>
    <source>
        <strain evidence="5">NI907</strain>
    </source>
</reference>
<dbReference type="GeneID" id="41964245"/>
<dbReference type="PANTHER" id="PTHR47185:SF2">
    <property type="entry name" value="FUNGAL PROTEIN"/>
    <property type="match status" value="1"/>
</dbReference>
<reference evidence="5" key="1">
    <citation type="journal article" date="2019" name="Mol. Biol. Evol.">
        <title>Blast fungal genomes show frequent chromosomal changes, gene gains and losses, and effector gene turnover.</title>
        <authorList>
            <person name="Gomez Luciano L.B."/>
            <person name="Jason Tsai I."/>
            <person name="Chuma I."/>
            <person name="Tosa Y."/>
            <person name="Chen Y.H."/>
            <person name="Li J.Y."/>
            <person name="Li M.Y."/>
            <person name="Jade Lu M.Y."/>
            <person name="Nakayashiki H."/>
            <person name="Li W.H."/>
        </authorList>
    </citation>
    <scope>NUCLEOTIDE SEQUENCE</scope>
    <source>
        <strain evidence="5">NI907</strain>
    </source>
</reference>
<protein>
    <recommendedName>
        <fullName evidence="6">PX-associated-domain-containing protein</fullName>
    </recommendedName>
</protein>
<evidence type="ECO:0000259" key="2">
    <source>
        <dbReference type="Pfam" id="PF12825"/>
    </source>
</evidence>
<dbReference type="AlphaFoldDB" id="A0A6P8ARC8"/>
<dbReference type="Pfam" id="PF12825">
    <property type="entry name" value="DUF3818"/>
    <property type="match status" value="1"/>
</dbReference>
<proteinExistence type="predicted"/>
<gene>
    <name evidence="5" type="ORF">PgNI_09353</name>
</gene>